<sequence length="110" mass="12703">MCYILADRQRRKKFDIKGDEGIFLGYSRNSRELKVYNKHTQVMMESINVKVIDEDTPSKDEDQADVPPTMIDNQVDWLNIKQTITPSVNDSGIEHAARIQKDHPIDNIIC</sequence>
<protein>
    <recommendedName>
        <fullName evidence="1">Retroviral polymerase SH3-like domain-containing protein</fullName>
    </recommendedName>
</protein>
<evidence type="ECO:0000313" key="3">
    <source>
        <dbReference type="Proteomes" id="UP001454036"/>
    </source>
</evidence>
<evidence type="ECO:0000313" key="2">
    <source>
        <dbReference type="EMBL" id="GAA0139492.1"/>
    </source>
</evidence>
<dbReference type="Proteomes" id="UP001454036">
    <property type="component" value="Unassembled WGS sequence"/>
</dbReference>
<dbReference type="Pfam" id="PF25597">
    <property type="entry name" value="SH3_retrovirus"/>
    <property type="match status" value="1"/>
</dbReference>
<dbReference type="EMBL" id="BAABME010015120">
    <property type="protein sequence ID" value="GAA0139492.1"/>
    <property type="molecule type" value="Genomic_DNA"/>
</dbReference>
<gene>
    <name evidence="2" type="ORF">LIER_35100</name>
</gene>
<dbReference type="InterPro" id="IPR057670">
    <property type="entry name" value="SH3_retrovirus"/>
</dbReference>
<organism evidence="2 3">
    <name type="scientific">Lithospermum erythrorhizon</name>
    <name type="common">Purple gromwell</name>
    <name type="synonym">Lithospermum officinale var. erythrorhizon</name>
    <dbReference type="NCBI Taxonomy" id="34254"/>
    <lineage>
        <taxon>Eukaryota</taxon>
        <taxon>Viridiplantae</taxon>
        <taxon>Streptophyta</taxon>
        <taxon>Embryophyta</taxon>
        <taxon>Tracheophyta</taxon>
        <taxon>Spermatophyta</taxon>
        <taxon>Magnoliopsida</taxon>
        <taxon>eudicotyledons</taxon>
        <taxon>Gunneridae</taxon>
        <taxon>Pentapetalae</taxon>
        <taxon>asterids</taxon>
        <taxon>lamiids</taxon>
        <taxon>Boraginales</taxon>
        <taxon>Boraginaceae</taxon>
        <taxon>Boraginoideae</taxon>
        <taxon>Lithospermeae</taxon>
        <taxon>Lithospermum</taxon>
    </lineage>
</organism>
<proteinExistence type="predicted"/>
<reference evidence="2 3" key="1">
    <citation type="submission" date="2024-01" db="EMBL/GenBank/DDBJ databases">
        <title>The complete chloroplast genome sequence of Lithospermum erythrorhizon: insights into the phylogenetic relationship among Boraginaceae species and the maternal lineages of purple gromwells.</title>
        <authorList>
            <person name="Okada T."/>
            <person name="Watanabe K."/>
        </authorList>
    </citation>
    <scope>NUCLEOTIDE SEQUENCE [LARGE SCALE GENOMIC DNA]</scope>
</reference>
<evidence type="ECO:0000259" key="1">
    <source>
        <dbReference type="Pfam" id="PF25597"/>
    </source>
</evidence>
<comment type="caution">
    <text evidence="2">The sequence shown here is derived from an EMBL/GenBank/DDBJ whole genome shotgun (WGS) entry which is preliminary data.</text>
</comment>
<name>A0AAV3NJE3_LITER</name>
<feature type="domain" description="Retroviral polymerase SH3-like" evidence="1">
    <location>
        <begin position="2"/>
        <end position="61"/>
    </location>
</feature>
<accession>A0AAV3NJE3</accession>
<dbReference type="AlphaFoldDB" id="A0AAV3NJE3"/>
<keyword evidence="3" id="KW-1185">Reference proteome</keyword>